<dbReference type="EMBL" id="GL433856">
    <property type="protein sequence ID" value="EFN52535.1"/>
    <property type="molecule type" value="Genomic_DNA"/>
</dbReference>
<evidence type="ECO:0000256" key="3">
    <source>
        <dbReference type="SAM" id="Phobius"/>
    </source>
</evidence>
<feature type="compositionally biased region" description="Gly residues" evidence="2">
    <location>
        <begin position="334"/>
        <end position="353"/>
    </location>
</feature>
<dbReference type="FunCoup" id="E1ZP10">
    <property type="interactions" value="592"/>
</dbReference>
<dbReference type="OMA" id="IWETAGN"/>
<organism evidence="5">
    <name type="scientific">Chlorella variabilis</name>
    <name type="common">Green alga</name>
    <dbReference type="NCBI Taxonomy" id="554065"/>
    <lineage>
        <taxon>Eukaryota</taxon>
        <taxon>Viridiplantae</taxon>
        <taxon>Chlorophyta</taxon>
        <taxon>core chlorophytes</taxon>
        <taxon>Trebouxiophyceae</taxon>
        <taxon>Chlorellales</taxon>
        <taxon>Chlorellaceae</taxon>
        <taxon>Chlorella clade</taxon>
        <taxon>Chlorella</taxon>
    </lineage>
</organism>
<evidence type="ECO:0000313" key="4">
    <source>
        <dbReference type="EMBL" id="EFN52535.1"/>
    </source>
</evidence>
<protein>
    <submittedName>
        <fullName evidence="4">Uncharacterized protein</fullName>
    </submittedName>
</protein>
<keyword evidence="3" id="KW-0472">Membrane</keyword>
<keyword evidence="1" id="KW-0802">TPR repeat</keyword>
<dbReference type="GeneID" id="17351818"/>
<dbReference type="InterPro" id="IPR021883">
    <property type="entry name" value="LPA1-like"/>
</dbReference>
<dbReference type="Proteomes" id="UP000008141">
    <property type="component" value="Unassembled WGS sequence"/>
</dbReference>
<dbReference type="KEGG" id="cvr:CHLNCDRAFT_58882"/>
<feature type="transmembrane region" description="Helical" evidence="3">
    <location>
        <begin position="179"/>
        <end position="199"/>
    </location>
</feature>
<dbReference type="InterPro" id="IPR019734">
    <property type="entry name" value="TPR_rpt"/>
</dbReference>
<gene>
    <name evidence="4" type="ORF">CHLNCDRAFT_58882</name>
</gene>
<keyword evidence="3" id="KW-0812">Transmembrane</keyword>
<dbReference type="PANTHER" id="PTHR35498">
    <property type="entry name" value="PROTEIN LOW PSII ACCUMULATION 1, CHLOROPLASTIC"/>
    <property type="match status" value="1"/>
</dbReference>
<dbReference type="eggNOG" id="ENOG502QQWZ">
    <property type="taxonomic scope" value="Eukaryota"/>
</dbReference>
<dbReference type="RefSeq" id="XP_005844637.1">
    <property type="nucleotide sequence ID" value="XM_005844575.1"/>
</dbReference>
<reference evidence="4 5" key="1">
    <citation type="journal article" date="2010" name="Plant Cell">
        <title>The Chlorella variabilis NC64A genome reveals adaptation to photosymbiosis, coevolution with viruses, and cryptic sex.</title>
        <authorList>
            <person name="Blanc G."/>
            <person name="Duncan G."/>
            <person name="Agarkova I."/>
            <person name="Borodovsky M."/>
            <person name="Gurnon J."/>
            <person name="Kuo A."/>
            <person name="Lindquist E."/>
            <person name="Lucas S."/>
            <person name="Pangilinan J."/>
            <person name="Polle J."/>
            <person name="Salamov A."/>
            <person name="Terry A."/>
            <person name="Yamada T."/>
            <person name="Dunigan D.D."/>
            <person name="Grigoriev I.V."/>
            <person name="Claverie J.M."/>
            <person name="Van Etten J.L."/>
        </authorList>
    </citation>
    <scope>NUCLEOTIDE SEQUENCE [LARGE SCALE GENOMIC DNA]</scope>
    <source>
        <strain evidence="4 5">NC64A</strain>
    </source>
</reference>
<dbReference type="AlphaFoldDB" id="E1ZP10"/>
<dbReference type="Gene3D" id="1.25.40.10">
    <property type="entry name" value="Tetratricopeptide repeat domain"/>
    <property type="match status" value="1"/>
</dbReference>
<feature type="transmembrane region" description="Helical" evidence="3">
    <location>
        <begin position="219"/>
        <end position="238"/>
    </location>
</feature>
<dbReference type="STRING" id="554065.E1ZP10"/>
<dbReference type="PROSITE" id="PS50005">
    <property type="entry name" value="TPR"/>
    <property type="match status" value="1"/>
</dbReference>
<feature type="region of interest" description="Disordered" evidence="2">
    <location>
        <begin position="334"/>
        <end position="355"/>
    </location>
</feature>
<sequence>MWALLQMTSLGLRPQPFTSSQRGPASPIGISRLQCARPKRLALARASAAKEAEPLPSASTAKEAVERGLAAFEAGDPAAALQLFLRAQQLQPDGDEARAAAYNAACAHTRLRQWQPAVDTIKRAVNEYDLKLTVALNDPDLEALRERREWLEALSDMRGGINEQQYVRLRSEAKAPFRLTRIIFLGGLAVGAALGLFIITSRLVAALQGGEGAPDLQETAQNFGINAAALGVLGFFVYRDLSSQNKDQQVILREEALGRLQVSLGGERVLPLAAFRGTTRPVIIAGTRTQLSRALAGAEPFQEALRERGVSVVPVQLAGEDAGEKLRQLKAEFAGGGGSSSKGFGSSGGGGGDKAAAAAAPAAAAGLTSKDRKWQLKAFDESEWQQWLAEQKQAAGITAETVYVQVQLDGTVRASGAGIPPWAQFVDDLPELSSVRTKFTDGIGR</sequence>
<feature type="repeat" description="TPR" evidence="1">
    <location>
        <begin position="61"/>
        <end position="94"/>
    </location>
</feature>
<name>E1ZP10_CHLVA</name>
<dbReference type="NCBIfam" id="NF047558">
    <property type="entry name" value="TPR_END_plus"/>
    <property type="match status" value="1"/>
</dbReference>
<dbReference type="Pfam" id="PF11998">
    <property type="entry name" value="DUF3493"/>
    <property type="match status" value="1"/>
</dbReference>
<evidence type="ECO:0000313" key="5">
    <source>
        <dbReference type="Proteomes" id="UP000008141"/>
    </source>
</evidence>
<dbReference type="InterPro" id="IPR011990">
    <property type="entry name" value="TPR-like_helical_dom_sf"/>
</dbReference>
<dbReference type="OrthoDB" id="1914839at2759"/>
<dbReference type="PANTHER" id="PTHR35498:SF4">
    <property type="entry name" value="PROTEIN LOW PSII ACCUMULATION 1, CHLOROPLASTIC"/>
    <property type="match status" value="1"/>
</dbReference>
<evidence type="ECO:0000256" key="2">
    <source>
        <dbReference type="SAM" id="MobiDB-lite"/>
    </source>
</evidence>
<dbReference type="InParanoid" id="E1ZP10"/>
<proteinExistence type="predicted"/>
<keyword evidence="5" id="KW-1185">Reference proteome</keyword>
<dbReference type="SUPFAM" id="SSF48452">
    <property type="entry name" value="TPR-like"/>
    <property type="match status" value="1"/>
</dbReference>
<keyword evidence="3" id="KW-1133">Transmembrane helix</keyword>
<evidence type="ECO:0000256" key="1">
    <source>
        <dbReference type="PROSITE-ProRule" id="PRU00339"/>
    </source>
</evidence>
<accession>E1ZP10</accession>